<feature type="transmembrane region" description="Helical" evidence="9">
    <location>
        <begin position="297"/>
        <end position="316"/>
    </location>
</feature>
<feature type="transmembrane region" description="Helical" evidence="9">
    <location>
        <begin position="475"/>
        <end position="498"/>
    </location>
</feature>
<evidence type="ECO:0000256" key="1">
    <source>
        <dbReference type="ARBA" id="ARBA00004128"/>
    </source>
</evidence>
<keyword evidence="7 9" id="KW-0472">Membrane</keyword>
<evidence type="ECO:0000256" key="8">
    <source>
        <dbReference type="SAM" id="MobiDB-lite"/>
    </source>
</evidence>
<keyword evidence="12" id="KW-1185">Reference proteome</keyword>
<dbReference type="InterPro" id="IPR013057">
    <property type="entry name" value="AA_transpt_TM"/>
</dbReference>
<evidence type="ECO:0000256" key="7">
    <source>
        <dbReference type="ARBA" id="ARBA00023136"/>
    </source>
</evidence>
<evidence type="ECO:0000256" key="2">
    <source>
        <dbReference type="ARBA" id="ARBA00008066"/>
    </source>
</evidence>
<keyword evidence="5" id="KW-0029">Amino-acid transport</keyword>
<evidence type="ECO:0000256" key="3">
    <source>
        <dbReference type="ARBA" id="ARBA00022448"/>
    </source>
</evidence>
<keyword evidence="6 9" id="KW-1133">Transmembrane helix</keyword>
<evidence type="ECO:0000256" key="9">
    <source>
        <dbReference type="SAM" id="Phobius"/>
    </source>
</evidence>
<feature type="transmembrane region" description="Helical" evidence="9">
    <location>
        <begin position="231"/>
        <end position="249"/>
    </location>
</feature>
<protein>
    <recommendedName>
        <fullName evidence="10">Amino acid transporter transmembrane domain-containing protein</fullName>
    </recommendedName>
</protein>
<feature type="transmembrane region" description="Helical" evidence="9">
    <location>
        <begin position="256"/>
        <end position="277"/>
    </location>
</feature>
<evidence type="ECO:0000256" key="5">
    <source>
        <dbReference type="ARBA" id="ARBA00022970"/>
    </source>
</evidence>
<evidence type="ECO:0000313" key="11">
    <source>
        <dbReference type="EMBL" id="KAH3686116.1"/>
    </source>
</evidence>
<feature type="region of interest" description="Disordered" evidence="8">
    <location>
        <begin position="1"/>
        <end position="21"/>
    </location>
</feature>
<dbReference type="Proteomes" id="UP000774326">
    <property type="component" value="Unassembled WGS sequence"/>
</dbReference>
<dbReference type="PANTHER" id="PTHR22950">
    <property type="entry name" value="AMINO ACID TRANSPORTER"/>
    <property type="match status" value="1"/>
</dbReference>
<comment type="subcellular location">
    <subcellularLocation>
        <location evidence="1">Vacuole membrane</location>
        <topology evidence="1">Multi-pass membrane protein</topology>
    </subcellularLocation>
</comment>
<dbReference type="EMBL" id="JAEUBG010001630">
    <property type="protein sequence ID" value="KAH3686116.1"/>
    <property type="molecule type" value="Genomic_DNA"/>
</dbReference>
<evidence type="ECO:0000259" key="10">
    <source>
        <dbReference type="Pfam" id="PF01490"/>
    </source>
</evidence>
<evidence type="ECO:0000313" key="12">
    <source>
        <dbReference type="Proteomes" id="UP000774326"/>
    </source>
</evidence>
<evidence type="ECO:0000256" key="6">
    <source>
        <dbReference type="ARBA" id="ARBA00022989"/>
    </source>
</evidence>
<keyword evidence="4 9" id="KW-0812">Transmembrane</keyword>
<accession>A0A9P8TP77</accession>
<proteinExistence type="inferred from homology"/>
<name>A0A9P8TP77_WICPI</name>
<feature type="transmembrane region" description="Helical" evidence="9">
    <location>
        <begin position="441"/>
        <end position="463"/>
    </location>
</feature>
<dbReference type="AlphaFoldDB" id="A0A9P8TP77"/>
<comment type="caution">
    <text evidence="11">The sequence shown here is derived from an EMBL/GenBank/DDBJ whole genome shotgun (WGS) entry which is preliminary data.</text>
</comment>
<gene>
    <name evidence="11" type="ORF">WICPIJ_002900</name>
</gene>
<reference evidence="11" key="1">
    <citation type="journal article" date="2021" name="Open Biol.">
        <title>Shared evolutionary footprints suggest mitochondrial oxidative damage underlies multiple complex I losses in fungi.</title>
        <authorList>
            <person name="Schikora-Tamarit M.A."/>
            <person name="Marcet-Houben M."/>
            <person name="Nosek J."/>
            <person name="Gabaldon T."/>
        </authorList>
    </citation>
    <scope>NUCLEOTIDE SEQUENCE</scope>
    <source>
        <strain evidence="11">CBS2887</strain>
    </source>
</reference>
<sequence length="500" mass="55198">MPYQAEDSPSPFQPLASPSSRRDSIYNSFQDILSNGPNSLSNFQNSFSRSTINHVNNELDVHPRRLSIGSLHRESLGRVTSNEQTRLLPDSNLDSYSTTTTVVQDQEDVITSDEVIGFSTVPQTIFNGINTLIGIGLLSLPLGLHYSGWVAGSIILLLCALSTKYTAQVLAKCILKNEELKTYGDIARYCFGDFVHAIVVLTFSIDLLGAGISMIIIFADSFHAVFGLPKLYLKLFISCIFFILSFIRLDVLSNLSLLGIISTSLIVLIVLISGLVATDYGSLLNPAETSLWPKDTLHLFLSLGIFMSPFGGHAIFPELYKDMRHPHKYDSAVATIFRFTFLIDYLIAGLGYLMFGSDIEDQITKNVIANSVWWVKLIFGVLLGILPITKGALITRPIITMVDQLTLKKGKYEATARFANRLLVIVVFTITSLVFTNFGLIMSFLGSAICFTICIIYPLSFYLKLYHDEFSSFKKYTIVGCITIGFVLAVCGTIAVAVSP</sequence>
<dbReference type="GO" id="GO:0015179">
    <property type="term" value="F:L-amino acid transmembrane transporter activity"/>
    <property type="evidence" value="ECO:0007669"/>
    <property type="project" value="TreeGrafter"/>
</dbReference>
<feature type="transmembrane region" description="Helical" evidence="9">
    <location>
        <begin position="194"/>
        <end position="219"/>
    </location>
</feature>
<feature type="transmembrane region" description="Helical" evidence="9">
    <location>
        <begin position="418"/>
        <end position="435"/>
    </location>
</feature>
<feature type="transmembrane region" description="Helical" evidence="9">
    <location>
        <begin position="150"/>
        <end position="174"/>
    </location>
</feature>
<dbReference type="PANTHER" id="PTHR22950:SF692">
    <property type="entry name" value="TRANSMEMBRANE AMINO ACID TRANSPORTER FAMILY PROTEIN"/>
    <property type="match status" value="1"/>
</dbReference>
<feature type="domain" description="Amino acid transporter transmembrane" evidence="10">
    <location>
        <begin position="119"/>
        <end position="496"/>
    </location>
</feature>
<feature type="transmembrane region" description="Helical" evidence="9">
    <location>
        <begin position="336"/>
        <end position="355"/>
    </location>
</feature>
<keyword evidence="3" id="KW-0813">Transport</keyword>
<dbReference type="OrthoDB" id="655540at2759"/>
<dbReference type="Pfam" id="PF01490">
    <property type="entry name" value="Aa_trans"/>
    <property type="match status" value="1"/>
</dbReference>
<dbReference type="GO" id="GO:0005774">
    <property type="term" value="C:vacuolar membrane"/>
    <property type="evidence" value="ECO:0007669"/>
    <property type="project" value="UniProtKB-SubCell"/>
</dbReference>
<organism evidence="11 12">
    <name type="scientific">Wickerhamomyces pijperi</name>
    <name type="common">Yeast</name>
    <name type="synonym">Pichia pijperi</name>
    <dbReference type="NCBI Taxonomy" id="599730"/>
    <lineage>
        <taxon>Eukaryota</taxon>
        <taxon>Fungi</taxon>
        <taxon>Dikarya</taxon>
        <taxon>Ascomycota</taxon>
        <taxon>Saccharomycotina</taxon>
        <taxon>Saccharomycetes</taxon>
        <taxon>Phaffomycetales</taxon>
        <taxon>Wickerhamomycetaceae</taxon>
        <taxon>Wickerhamomyces</taxon>
    </lineage>
</organism>
<feature type="transmembrane region" description="Helical" evidence="9">
    <location>
        <begin position="367"/>
        <end position="386"/>
    </location>
</feature>
<evidence type="ECO:0000256" key="4">
    <source>
        <dbReference type="ARBA" id="ARBA00022692"/>
    </source>
</evidence>
<comment type="similarity">
    <text evidence="2">Belongs to the amino acid/polyamine transporter 2 family.</text>
</comment>
<reference evidence="11" key="2">
    <citation type="submission" date="2021-01" db="EMBL/GenBank/DDBJ databases">
        <authorList>
            <person name="Schikora-Tamarit M.A."/>
        </authorList>
    </citation>
    <scope>NUCLEOTIDE SEQUENCE</scope>
    <source>
        <strain evidence="11">CBS2887</strain>
    </source>
</reference>